<keyword evidence="2 5" id="KW-0547">Nucleotide-binding</keyword>
<dbReference type="OrthoDB" id="28737at2759"/>
<dbReference type="CDD" id="cd16927">
    <property type="entry name" value="HATPase_Hsp90-like"/>
    <property type="match status" value="1"/>
</dbReference>
<feature type="region of interest" description="Disordered" evidence="6">
    <location>
        <begin position="286"/>
        <end position="313"/>
    </location>
</feature>
<dbReference type="PANTHER" id="PTHR11528">
    <property type="entry name" value="HEAT SHOCK PROTEIN 90 FAMILY MEMBER"/>
    <property type="match status" value="1"/>
</dbReference>
<sequence>MAFVGFSAVKYNIKSINIAHSQSIGKKWKSVNCLRCHSSRFLGQQPFFQNQGRRPSQLNMSTTTEETVSETKGKTFEFQAEVSRVMDIIIHSLYSHKDIFLRELVSNASDACDKRRFLSVSGGSPVDNLEIRVRADKDKKTLTISDTGVGMTEQELINNLGKIAESGTSKFVEALGQGKADVSLIGKFGVGFYSAFLVAEKVEVTTRSLQSDKTYRWESHSARSYTVAEASEPLESCGTKIVLYLRDDSEEFLEPFRLEQLLKKYSEYISFPIYLWKSRTEFEQVDEKKPEDSTKQAEEQPTDSEQKSEQRRVPKTVWDWELVNKNKPIWMRKPSEVTKEEYEEFYKSIAHAYEEPLTYSHFSAEGEVEFRSVIFIPKSLPFELSQDMFSDQSKSIRLYVRRVFISDSFSDLFPRWLTFIRGVVDSEDLPLNVSREILQQSRVARIIRKKLVRKSVDMIEELSKRDNDDYETFWTNFGKYVKVGIIEEDEKNIRDELVRLCRFFSSKSGDKMTSLDSYVSRMKPTQKQIFYVTAESLSAARSLPIIEKLKSLDYEVLFLSEPVDEFMVNNIPTFKGKREKEENGEMKQVEEDYRLVNVGKEGETVDLPELNEEKPNEETCKELEPLTKWMSELLGKRVSRVVSSSLLTDSPCAVVQSRMGVSPTMQRFLRAQKGNSDPMSAFMEAPVLELNPKHSVIRSLLEQVKQNPESSNTRDLGMLLYETALLTCGYSIEEPSSFAKRVSKMMNLAFSENGHSNEQNHNHTSSDTPVVEVVQDSNT</sequence>
<dbReference type="AlphaFoldDB" id="A0A9C7URF4"/>
<accession>A0A9C7URF4</accession>
<feature type="binding site" evidence="5">
    <location>
        <position position="146"/>
    </location>
    <ligand>
        <name>ATP</name>
        <dbReference type="ChEBI" id="CHEBI:30616"/>
    </ligand>
</feature>
<dbReference type="GO" id="GO:0051082">
    <property type="term" value="F:unfolded protein binding"/>
    <property type="evidence" value="ECO:0007669"/>
    <property type="project" value="InterPro"/>
</dbReference>
<dbReference type="PROSITE" id="PS00298">
    <property type="entry name" value="HSP90"/>
    <property type="match status" value="1"/>
</dbReference>
<proteinExistence type="inferred from homology"/>
<dbReference type="SUPFAM" id="SSF55874">
    <property type="entry name" value="ATPase domain of HSP90 chaperone/DNA topoisomerase II/histidine kinase"/>
    <property type="match status" value="1"/>
</dbReference>
<feature type="domain" description="Histidine kinase/HSP90-like ATPase" evidence="7">
    <location>
        <begin position="96"/>
        <end position="249"/>
    </location>
</feature>
<reference evidence="8" key="1">
    <citation type="journal article" date="2022" name="Proc. Natl. Acad. Sci. U.S.A.">
        <title>Life cycle and functional genomics of the unicellular red alga Galdieria for elucidating algal and plant evolution and industrial use.</title>
        <authorList>
            <person name="Hirooka S."/>
            <person name="Itabashi T."/>
            <person name="Ichinose T.M."/>
            <person name="Onuma R."/>
            <person name="Fujiwara T."/>
            <person name="Yamashita S."/>
            <person name="Jong L.W."/>
            <person name="Tomita R."/>
            <person name="Iwane A.H."/>
            <person name="Miyagishima S.Y."/>
        </authorList>
    </citation>
    <scope>NUCLEOTIDE SEQUENCE</scope>
    <source>
        <strain evidence="8">NBRC 102759</strain>
    </source>
</reference>
<dbReference type="PRINTS" id="PR00775">
    <property type="entry name" value="HEATSHOCK90"/>
</dbReference>
<dbReference type="Gene3D" id="3.30.230.80">
    <property type="match status" value="1"/>
</dbReference>
<evidence type="ECO:0000256" key="2">
    <source>
        <dbReference type="ARBA" id="ARBA00022741"/>
    </source>
</evidence>
<dbReference type="Proteomes" id="UP001061958">
    <property type="component" value="Unassembled WGS sequence"/>
</dbReference>
<protein>
    <recommendedName>
        <fullName evidence="7">Histidine kinase/HSP90-like ATPase domain-containing protein</fullName>
    </recommendedName>
</protein>
<dbReference type="GO" id="GO:0005524">
    <property type="term" value="F:ATP binding"/>
    <property type="evidence" value="ECO:0007669"/>
    <property type="project" value="UniProtKB-KW"/>
</dbReference>
<evidence type="ECO:0000256" key="5">
    <source>
        <dbReference type="PIRSR" id="PIRSR002583-1"/>
    </source>
</evidence>
<keyword evidence="9" id="KW-1185">Reference proteome</keyword>
<feature type="binding site" evidence="5">
    <location>
        <position position="103"/>
    </location>
    <ligand>
        <name>ATP</name>
        <dbReference type="ChEBI" id="CHEBI:30616"/>
    </ligand>
</feature>
<keyword evidence="4" id="KW-0143">Chaperone</keyword>
<evidence type="ECO:0000313" key="9">
    <source>
        <dbReference type="Proteomes" id="UP001061958"/>
    </source>
</evidence>
<dbReference type="InterPro" id="IPR037196">
    <property type="entry name" value="HSP90_C"/>
</dbReference>
<feature type="compositionally biased region" description="Basic and acidic residues" evidence="6">
    <location>
        <begin position="286"/>
        <end position="312"/>
    </location>
</feature>
<feature type="binding site" evidence="5">
    <location>
        <begin position="166"/>
        <end position="167"/>
    </location>
    <ligand>
        <name>ATP</name>
        <dbReference type="ChEBI" id="CHEBI:30616"/>
    </ligand>
</feature>
<dbReference type="Pfam" id="PF13589">
    <property type="entry name" value="HATPase_c_3"/>
    <property type="match status" value="1"/>
</dbReference>
<dbReference type="PIRSF" id="PIRSF002583">
    <property type="entry name" value="Hsp90"/>
    <property type="match status" value="1"/>
</dbReference>
<dbReference type="SUPFAM" id="SSF54211">
    <property type="entry name" value="Ribosomal protein S5 domain 2-like"/>
    <property type="match status" value="1"/>
</dbReference>
<dbReference type="InterPro" id="IPR003594">
    <property type="entry name" value="HATPase_dom"/>
</dbReference>
<organism evidence="8 9">
    <name type="scientific">Galdieria partita</name>
    <dbReference type="NCBI Taxonomy" id="83374"/>
    <lineage>
        <taxon>Eukaryota</taxon>
        <taxon>Rhodophyta</taxon>
        <taxon>Bangiophyceae</taxon>
        <taxon>Galdieriales</taxon>
        <taxon>Galdieriaceae</taxon>
        <taxon>Galdieria</taxon>
    </lineage>
</organism>
<dbReference type="Gene3D" id="3.30.565.10">
    <property type="entry name" value="Histidine kinase-like ATPase, C-terminal domain"/>
    <property type="match status" value="1"/>
</dbReference>
<feature type="binding site" evidence="5">
    <location>
        <position position="159"/>
    </location>
    <ligand>
        <name>ATP</name>
        <dbReference type="ChEBI" id="CHEBI:30616"/>
    </ligand>
</feature>
<comment type="similarity">
    <text evidence="1">Belongs to the heat shock protein 90 family.</text>
</comment>
<reference evidence="8" key="2">
    <citation type="submission" date="2022-01" db="EMBL/GenBank/DDBJ databases">
        <authorList>
            <person name="Hirooka S."/>
            <person name="Miyagishima S.Y."/>
        </authorList>
    </citation>
    <scope>NUCLEOTIDE SEQUENCE</scope>
    <source>
        <strain evidence="8">NBRC 102759</strain>
    </source>
</reference>
<dbReference type="GO" id="GO:0140662">
    <property type="term" value="F:ATP-dependent protein folding chaperone"/>
    <property type="evidence" value="ECO:0007669"/>
    <property type="project" value="InterPro"/>
</dbReference>
<feature type="binding site" evidence="5">
    <location>
        <position position="107"/>
    </location>
    <ligand>
        <name>ATP</name>
        <dbReference type="ChEBI" id="CHEBI:30616"/>
    </ligand>
</feature>
<comment type="caution">
    <text evidence="8">The sequence shown here is derived from an EMBL/GenBank/DDBJ whole genome shotgun (WGS) entry which is preliminary data.</text>
</comment>
<dbReference type="NCBIfam" id="NF003555">
    <property type="entry name" value="PRK05218.1"/>
    <property type="match status" value="1"/>
</dbReference>
<dbReference type="EMBL" id="BQMJ01000033">
    <property type="protein sequence ID" value="GJQ12472.1"/>
    <property type="molecule type" value="Genomic_DNA"/>
</dbReference>
<evidence type="ECO:0000256" key="1">
    <source>
        <dbReference type="ARBA" id="ARBA00008239"/>
    </source>
</evidence>
<feature type="compositionally biased region" description="Polar residues" evidence="6">
    <location>
        <begin position="753"/>
        <end position="768"/>
    </location>
</feature>
<feature type="binding site" evidence="5">
    <location>
        <position position="151"/>
    </location>
    <ligand>
        <name>ATP</name>
        <dbReference type="ChEBI" id="CHEBI:30616"/>
    </ligand>
</feature>
<dbReference type="HAMAP" id="MF_00505">
    <property type="entry name" value="HSP90"/>
    <property type="match status" value="1"/>
</dbReference>
<name>A0A9C7URF4_9RHOD</name>
<dbReference type="FunFam" id="3.30.230.80:FF:000001">
    <property type="entry name" value="Heat shock protein 90 alpha"/>
    <property type="match status" value="1"/>
</dbReference>
<dbReference type="InterPro" id="IPR019805">
    <property type="entry name" value="Heat_shock_protein_90_CS"/>
</dbReference>
<dbReference type="FunFam" id="3.30.565.10:FF:000005">
    <property type="entry name" value="Heat shock protein 90"/>
    <property type="match status" value="1"/>
</dbReference>
<dbReference type="InterPro" id="IPR020568">
    <property type="entry name" value="Ribosomal_Su5_D2-typ_SF"/>
</dbReference>
<dbReference type="InterPro" id="IPR020575">
    <property type="entry name" value="Hsp90_N"/>
</dbReference>
<feature type="binding site" evidence="5">
    <location>
        <position position="239"/>
    </location>
    <ligand>
        <name>ATP</name>
        <dbReference type="ChEBI" id="CHEBI:30616"/>
    </ligand>
</feature>
<evidence type="ECO:0000313" key="8">
    <source>
        <dbReference type="EMBL" id="GJQ12472.1"/>
    </source>
</evidence>
<dbReference type="InterPro" id="IPR036890">
    <property type="entry name" value="HATPase_C_sf"/>
</dbReference>
<dbReference type="GO" id="GO:0016887">
    <property type="term" value="F:ATP hydrolysis activity"/>
    <property type="evidence" value="ECO:0007669"/>
    <property type="project" value="InterPro"/>
</dbReference>
<feature type="region of interest" description="Disordered" evidence="6">
    <location>
        <begin position="753"/>
        <end position="779"/>
    </location>
</feature>
<gene>
    <name evidence="8" type="ORF">GpartN1_g4263.t1</name>
</gene>
<dbReference type="SMART" id="SM00387">
    <property type="entry name" value="HATPase_c"/>
    <property type="match status" value="1"/>
</dbReference>
<evidence type="ECO:0000256" key="6">
    <source>
        <dbReference type="SAM" id="MobiDB-lite"/>
    </source>
</evidence>
<dbReference type="Gene3D" id="3.40.50.11260">
    <property type="match status" value="1"/>
</dbReference>
<dbReference type="InterPro" id="IPR001404">
    <property type="entry name" value="Hsp90_fam"/>
</dbReference>
<dbReference type="SUPFAM" id="SSF110942">
    <property type="entry name" value="HSP90 C-terminal domain"/>
    <property type="match status" value="1"/>
</dbReference>
<evidence type="ECO:0000256" key="4">
    <source>
        <dbReference type="ARBA" id="ARBA00023186"/>
    </source>
</evidence>
<feature type="binding site" evidence="5">
    <location>
        <position position="435"/>
    </location>
    <ligand>
        <name>ATP</name>
        <dbReference type="ChEBI" id="CHEBI:30616"/>
    </ligand>
</feature>
<dbReference type="Gene3D" id="1.20.120.790">
    <property type="entry name" value="Heat shock protein 90, C-terminal domain"/>
    <property type="match status" value="1"/>
</dbReference>
<keyword evidence="3 5" id="KW-0067">ATP-binding</keyword>
<dbReference type="Pfam" id="PF00183">
    <property type="entry name" value="HSP90"/>
    <property type="match status" value="1"/>
</dbReference>
<evidence type="ECO:0000259" key="7">
    <source>
        <dbReference type="SMART" id="SM00387"/>
    </source>
</evidence>
<evidence type="ECO:0000256" key="3">
    <source>
        <dbReference type="ARBA" id="ARBA00022840"/>
    </source>
</evidence>